<dbReference type="InterPro" id="IPR001789">
    <property type="entry name" value="Sig_transdc_resp-reg_receiver"/>
</dbReference>
<dbReference type="RefSeq" id="WP_201070015.1">
    <property type="nucleotide sequence ID" value="NZ_CP067420.1"/>
</dbReference>
<evidence type="ECO:0000256" key="1">
    <source>
        <dbReference type="PROSITE-ProRule" id="PRU00169"/>
    </source>
</evidence>
<keyword evidence="1" id="KW-0597">Phosphoprotein</keyword>
<gene>
    <name evidence="3" type="ORF">IGS68_14365</name>
</gene>
<feature type="modified residue" description="4-aspartylphosphate" evidence="1">
    <location>
        <position position="60"/>
    </location>
</feature>
<organism evidence="3 4">
    <name type="scientific">Skermanella cutis</name>
    <dbReference type="NCBI Taxonomy" id="2775420"/>
    <lineage>
        <taxon>Bacteria</taxon>
        <taxon>Pseudomonadati</taxon>
        <taxon>Pseudomonadota</taxon>
        <taxon>Alphaproteobacteria</taxon>
        <taxon>Rhodospirillales</taxon>
        <taxon>Azospirillaceae</taxon>
        <taxon>Skermanella</taxon>
    </lineage>
</organism>
<evidence type="ECO:0000313" key="3">
    <source>
        <dbReference type="EMBL" id="QQP87308.1"/>
    </source>
</evidence>
<dbReference type="SUPFAM" id="SSF52172">
    <property type="entry name" value="CheY-like"/>
    <property type="match status" value="1"/>
</dbReference>
<accession>A0ABX7AZ81</accession>
<evidence type="ECO:0000313" key="4">
    <source>
        <dbReference type="Proteomes" id="UP000595197"/>
    </source>
</evidence>
<evidence type="ECO:0000259" key="2">
    <source>
        <dbReference type="PROSITE" id="PS50110"/>
    </source>
</evidence>
<dbReference type="PROSITE" id="PS50110">
    <property type="entry name" value="RESPONSE_REGULATORY"/>
    <property type="match status" value="1"/>
</dbReference>
<keyword evidence="4" id="KW-1185">Reference proteome</keyword>
<sequence length="342" mass="36642">MPEYDLSQVECILFEPEGNVRRLMRDALGHLRISRVQAFGHMEDVRKAFGTGNPDLLVADATGTDSETFKVVHAIRHSLLGANPFLAIIVTAFNPTKPLLARVTNCGGDALLVKPLAPKQLHERITALVEGPRNFVVTSDFIGPDRRKSPREGSQIPLIEVPNTLRLKATNAFGRTNPHELIERASAEVNEQKLLRQAFQAAFLIEFALPGLSGEPAERIAVEHLTRVVPVLDDLIHRLPVQATGSRAAAADQAKALIAAVEVAHAQTLSGMVPPGLDRLKPSALEIMAALSPDRPADSLAREVGAAAALYRSRLTALAEAKAAEGAKGFAQGGLARTGGFL</sequence>
<dbReference type="Proteomes" id="UP000595197">
    <property type="component" value="Chromosome"/>
</dbReference>
<dbReference type="EMBL" id="CP067420">
    <property type="protein sequence ID" value="QQP87308.1"/>
    <property type="molecule type" value="Genomic_DNA"/>
</dbReference>
<name>A0ABX7AZ81_9PROT</name>
<feature type="domain" description="Response regulatory" evidence="2">
    <location>
        <begin position="10"/>
        <end position="129"/>
    </location>
</feature>
<dbReference type="InterPro" id="IPR011006">
    <property type="entry name" value="CheY-like_superfamily"/>
</dbReference>
<reference evidence="3" key="1">
    <citation type="submission" date="2021-02" db="EMBL/GenBank/DDBJ databases">
        <title>Skermanella TT6 skin isolate.</title>
        <authorList>
            <person name="Lee K."/>
            <person name="Ganzorig M."/>
        </authorList>
    </citation>
    <scope>NUCLEOTIDE SEQUENCE</scope>
    <source>
        <strain evidence="3">TT6</strain>
    </source>
</reference>
<proteinExistence type="predicted"/>
<dbReference type="Gene3D" id="3.40.50.2300">
    <property type="match status" value="1"/>
</dbReference>
<protein>
    <submittedName>
        <fullName evidence="3">Response regulator</fullName>
    </submittedName>
</protein>